<sequence length="31" mass="3693">MKHTIQDQKPRKVPSIGTRRRPRKKHEISAL</sequence>
<keyword evidence="3" id="KW-1185">Reference proteome</keyword>
<evidence type="ECO:0000313" key="3">
    <source>
        <dbReference type="Proteomes" id="UP000571084"/>
    </source>
</evidence>
<evidence type="ECO:0000313" key="2">
    <source>
        <dbReference type="EMBL" id="MBB5198843.1"/>
    </source>
</evidence>
<feature type="region of interest" description="Disordered" evidence="1">
    <location>
        <begin position="1"/>
        <end position="31"/>
    </location>
</feature>
<dbReference type="EMBL" id="JACHHQ010000001">
    <property type="protein sequence ID" value="MBB5198843.1"/>
    <property type="molecule type" value="Genomic_DNA"/>
</dbReference>
<feature type="compositionally biased region" description="Basic residues" evidence="1">
    <location>
        <begin position="18"/>
        <end position="31"/>
    </location>
</feature>
<feature type="compositionally biased region" description="Basic and acidic residues" evidence="1">
    <location>
        <begin position="1"/>
        <end position="10"/>
    </location>
</feature>
<name>A0A840RM56_9BURK</name>
<organism evidence="2 3">
    <name type="scientific">Glaciimonas immobilis</name>
    <dbReference type="NCBI Taxonomy" id="728004"/>
    <lineage>
        <taxon>Bacteria</taxon>
        <taxon>Pseudomonadati</taxon>
        <taxon>Pseudomonadota</taxon>
        <taxon>Betaproteobacteria</taxon>
        <taxon>Burkholderiales</taxon>
        <taxon>Oxalobacteraceae</taxon>
        <taxon>Glaciimonas</taxon>
    </lineage>
</organism>
<dbReference type="AlphaFoldDB" id="A0A840RM56"/>
<dbReference type="Proteomes" id="UP000571084">
    <property type="component" value="Unassembled WGS sequence"/>
</dbReference>
<reference evidence="2 3" key="1">
    <citation type="submission" date="2020-08" db="EMBL/GenBank/DDBJ databases">
        <title>Genomic Encyclopedia of Type Strains, Phase IV (KMG-IV): sequencing the most valuable type-strain genomes for metagenomic binning, comparative biology and taxonomic classification.</title>
        <authorList>
            <person name="Goeker M."/>
        </authorList>
    </citation>
    <scope>NUCLEOTIDE SEQUENCE [LARGE SCALE GENOMIC DNA]</scope>
    <source>
        <strain evidence="2 3">DSM 23240</strain>
    </source>
</reference>
<accession>A0A840RM56</accession>
<proteinExistence type="predicted"/>
<protein>
    <submittedName>
        <fullName evidence="2">Uncharacterized protein</fullName>
    </submittedName>
</protein>
<comment type="caution">
    <text evidence="2">The sequence shown here is derived from an EMBL/GenBank/DDBJ whole genome shotgun (WGS) entry which is preliminary data.</text>
</comment>
<gene>
    <name evidence="2" type="ORF">HNR39_000653</name>
</gene>
<evidence type="ECO:0000256" key="1">
    <source>
        <dbReference type="SAM" id="MobiDB-lite"/>
    </source>
</evidence>